<dbReference type="RefSeq" id="XP_068355319.1">
    <property type="nucleotide sequence ID" value="XM_068507555.1"/>
</dbReference>
<dbReference type="VEuPathDB" id="TrichDB:TRFO_30799"/>
<dbReference type="InterPro" id="IPR016024">
    <property type="entry name" value="ARM-type_fold"/>
</dbReference>
<dbReference type="SUPFAM" id="SSF48371">
    <property type="entry name" value="ARM repeat"/>
    <property type="match status" value="1"/>
</dbReference>
<evidence type="ECO:0000313" key="2">
    <source>
        <dbReference type="Proteomes" id="UP000179807"/>
    </source>
</evidence>
<proteinExistence type="predicted"/>
<organism evidence="1 2">
    <name type="scientific">Tritrichomonas foetus</name>
    <dbReference type="NCBI Taxonomy" id="1144522"/>
    <lineage>
        <taxon>Eukaryota</taxon>
        <taxon>Metamonada</taxon>
        <taxon>Parabasalia</taxon>
        <taxon>Tritrichomonadida</taxon>
        <taxon>Tritrichomonadidae</taxon>
        <taxon>Tritrichomonas</taxon>
    </lineage>
</organism>
<gene>
    <name evidence="1" type="ORF">TRFO_30799</name>
</gene>
<keyword evidence="2" id="KW-1185">Reference proteome</keyword>
<reference evidence="1" key="1">
    <citation type="submission" date="2016-10" db="EMBL/GenBank/DDBJ databases">
        <authorList>
            <person name="Benchimol M."/>
            <person name="Almeida L.G."/>
            <person name="Vasconcelos A.T."/>
            <person name="Perreira-Neves A."/>
            <person name="Rosa I.A."/>
            <person name="Tasca T."/>
            <person name="Bogo M.R."/>
            <person name="de Souza W."/>
        </authorList>
    </citation>
    <scope>NUCLEOTIDE SEQUENCE [LARGE SCALE GENOMIC DNA]</scope>
    <source>
        <strain evidence="1">K</strain>
    </source>
</reference>
<comment type="caution">
    <text evidence="1">The sequence shown here is derived from an EMBL/GenBank/DDBJ whole genome shotgun (WGS) entry which is preliminary data.</text>
</comment>
<dbReference type="GeneID" id="94842259"/>
<sequence length="470" mass="55488">MIDFNFEQFLCPSGKVDPSHFNLIYDDYVCSNIEKDIYHGLILLEKYAKEGNFNIFYKIGIHRLHLDLIRLANNSEFDLHTIVFELYEIMTDLGYQEVESLLENTFISFLYEALDKQKHNEKEKLTRSYLFSIFSNIFKANRTQLCNFIDQKYYLSIIDEFWDHFELIDEDDDDARICASILKLISILFLNNDLILKNNSNFFRDCSIIFQECFSIDDRIILPAAVQALNFATKVENLSLVYMFYIQRYFEPFFTFVNSVHRSVRLNILSTFLNFKQLDSENLIRIVDSGLFNIELNFNVFGEEELLSFLNLMYHYILKSNEIAERIAFSRTLFEINNFNLEGNNLTFKVKEMLYVVLSELIRCHQINILDQVFSLCPLFIEETIDSFDAIEVKNKIIVLRAYQDLIDYIQYDPNSQIFEFLSGKLYSKEFIESIEQIVQGEFQSDVVNSIARSISSFIKKYLENCVISE</sequence>
<dbReference type="AlphaFoldDB" id="A0A1J4JSS7"/>
<name>A0A1J4JSS7_9EUKA</name>
<dbReference type="EMBL" id="MLAK01000878">
    <property type="protein sequence ID" value="OHT02183.1"/>
    <property type="molecule type" value="Genomic_DNA"/>
</dbReference>
<accession>A0A1J4JSS7</accession>
<protein>
    <submittedName>
        <fullName evidence="1">Uncharacterized protein</fullName>
    </submittedName>
</protein>
<evidence type="ECO:0000313" key="1">
    <source>
        <dbReference type="EMBL" id="OHT02183.1"/>
    </source>
</evidence>
<dbReference type="Proteomes" id="UP000179807">
    <property type="component" value="Unassembled WGS sequence"/>
</dbReference>